<dbReference type="RefSeq" id="WP_125699599.1">
    <property type="nucleotide sequence ID" value="NZ_RFES01000011.1"/>
</dbReference>
<accession>A0A429JV69</accession>
<gene>
    <name evidence="1" type="ORF">EA756_15285</name>
</gene>
<dbReference type="AlphaFoldDB" id="A0A429JV69"/>
<dbReference type="EMBL" id="RFES01000011">
    <property type="protein sequence ID" value="RSO54138.1"/>
    <property type="molecule type" value="Genomic_DNA"/>
</dbReference>
<name>A0A429JV69_9GAMM</name>
<evidence type="ECO:0000313" key="2">
    <source>
        <dbReference type="Proteomes" id="UP000276905"/>
    </source>
</evidence>
<comment type="caution">
    <text evidence="1">The sequence shown here is derived from an EMBL/GenBank/DDBJ whole genome shotgun (WGS) entry which is preliminary data.</text>
</comment>
<dbReference type="Proteomes" id="UP000276905">
    <property type="component" value="Unassembled WGS sequence"/>
</dbReference>
<organism evidence="1 2">
    <name type="scientific">Acinetobacter lactucae</name>
    <dbReference type="NCBI Taxonomy" id="1785128"/>
    <lineage>
        <taxon>Bacteria</taxon>
        <taxon>Pseudomonadati</taxon>
        <taxon>Pseudomonadota</taxon>
        <taxon>Gammaproteobacteria</taxon>
        <taxon>Moraxellales</taxon>
        <taxon>Moraxellaceae</taxon>
        <taxon>Acinetobacter</taxon>
        <taxon>Acinetobacter calcoaceticus/baumannii complex</taxon>
    </lineage>
</organism>
<sequence>MKKIKVIVDTLQNASGQILSLDLLSHLIFKPLNHLPISIYKTATYY</sequence>
<evidence type="ECO:0000313" key="1">
    <source>
        <dbReference type="EMBL" id="RSO54138.1"/>
    </source>
</evidence>
<reference evidence="1 2" key="1">
    <citation type="submission" date="2018-10" db="EMBL/GenBank/DDBJ databases">
        <title>GWAS and RNA-Seq identify cryptic mechanisms of antimicrobial resistance in Acinetobacter baumannii.</title>
        <authorList>
            <person name="Sahl J.W."/>
        </authorList>
    </citation>
    <scope>NUCLEOTIDE SEQUENCE [LARGE SCALE GENOMIC DNA]</scope>
    <source>
        <strain evidence="1 2">TG41018</strain>
    </source>
</reference>
<protein>
    <submittedName>
        <fullName evidence="1">Uncharacterized protein</fullName>
    </submittedName>
</protein>
<proteinExistence type="predicted"/>